<dbReference type="AlphaFoldDB" id="A0A0F6YN55"/>
<dbReference type="KEGG" id="samy:DB32_007169"/>
<accession>A0A0F6YN55</accession>
<organism evidence="1 2">
    <name type="scientific">Sandaracinus amylolyticus</name>
    <dbReference type="NCBI Taxonomy" id="927083"/>
    <lineage>
        <taxon>Bacteria</taxon>
        <taxon>Pseudomonadati</taxon>
        <taxon>Myxococcota</taxon>
        <taxon>Polyangia</taxon>
        <taxon>Polyangiales</taxon>
        <taxon>Sandaracinaceae</taxon>
        <taxon>Sandaracinus</taxon>
    </lineage>
</organism>
<dbReference type="Proteomes" id="UP000034883">
    <property type="component" value="Chromosome"/>
</dbReference>
<evidence type="ECO:0000313" key="1">
    <source>
        <dbReference type="EMBL" id="AKF10020.1"/>
    </source>
</evidence>
<keyword evidence="2" id="KW-1185">Reference proteome</keyword>
<name>A0A0F6YN55_9BACT</name>
<sequence>MCVRPPVDIVEHARVDSRSGAHSTFSKIVISRPPGFRYTSPSAIEARSAQHRREFTCARGPAQGAEPGVRLPYACARPYSYEPARGVCAHPALGEIPPVPTPACAGISRPCDQFRNACPIQLYWDDGRPHLRACRKPGDGRRGYKFAVTGPLDAQELAARLCACWARSGPTPRSRSFSACDDITRLIASLPSRNAALGRTKTTSRAP</sequence>
<evidence type="ECO:0000313" key="2">
    <source>
        <dbReference type="Proteomes" id="UP000034883"/>
    </source>
</evidence>
<dbReference type="STRING" id="927083.DB32_007169"/>
<proteinExistence type="predicted"/>
<protein>
    <submittedName>
        <fullName evidence="1">Uncharacterized protein</fullName>
    </submittedName>
</protein>
<gene>
    <name evidence="1" type="ORF">DB32_007169</name>
</gene>
<dbReference type="EMBL" id="CP011125">
    <property type="protein sequence ID" value="AKF10020.1"/>
    <property type="molecule type" value="Genomic_DNA"/>
</dbReference>
<reference evidence="1 2" key="1">
    <citation type="submission" date="2015-03" db="EMBL/GenBank/DDBJ databases">
        <title>Genome assembly of Sandaracinus amylolyticus DSM 53668.</title>
        <authorList>
            <person name="Sharma G."/>
            <person name="Subramanian S."/>
        </authorList>
    </citation>
    <scope>NUCLEOTIDE SEQUENCE [LARGE SCALE GENOMIC DNA]</scope>
    <source>
        <strain evidence="1 2">DSM 53668</strain>
    </source>
</reference>